<dbReference type="InterPro" id="IPR005273">
    <property type="entry name" value="Ura-DNA_glyco_family4"/>
</dbReference>
<comment type="similarity">
    <text evidence="2">Belongs to the uracil-DNA glycosylase (UDG) superfamily. Type 4 (UDGa) family.</text>
</comment>
<evidence type="ECO:0000256" key="4">
    <source>
        <dbReference type="ARBA" id="ARBA00019403"/>
    </source>
</evidence>
<dbReference type="NCBIfam" id="TIGR00758">
    <property type="entry name" value="UDG_fam4"/>
    <property type="match status" value="1"/>
</dbReference>
<protein>
    <recommendedName>
        <fullName evidence="4">Type-4 uracil-DNA glycosylase</fullName>
        <ecNumber evidence="3">3.2.2.27</ecNumber>
    </recommendedName>
</protein>
<keyword evidence="15" id="KW-1185">Reference proteome</keyword>
<dbReference type="SMART" id="SM00987">
    <property type="entry name" value="UreE_C"/>
    <property type="match status" value="1"/>
</dbReference>
<sequence length="310" mass="33038">MTKTESTTDQPLQSLDAGEIAAAGHELLEHLRRSGIRFVPIASQHGVESWSTQFASEAEAAVTSSADPAPPASASVDSPLKKPVSAAAGPAVSPAVNPATSRLAPVAAVRSDGSGYSGGALPLADREAVFAEMAGTVSACTRCKELAACRTHTVFGEGNLTPRFVFFGEGPGADEDATGRPFVGKAGQLLTKMIEACKLSRDEVYILNTVKCRPPGNRNPAPGEIANCREYFEKQFEILQPEYIICLGAVPSQALLNTKLSVGRLRQTFHQYRDSKVLVIYHPAYLLREPEAKRAAWADLQMLMKDAGLG</sequence>
<dbReference type="InterPro" id="IPR036895">
    <property type="entry name" value="Uracil-DNA_glycosylase-like_sf"/>
</dbReference>
<organism evidence="14 15">
    <name type="scientific">Neorhodopirellula pilleata</name>
    <dbReference type="NCBI Taxonomy" id="2714738"/>
    <lineage>
        <taxon>Bacteria</taxon>
        <taxon>Pseudomonadati</taxon>
        <taxon>Planctomycetota</taxon>
        <taxon>Planctomycetia</taxon>
        <taxon>Pirellulales</taxon>
        <taxon>Pirellulaceae</taxon>
        <taxon>Neorhodopirellula</taxon>
    </lineage>
</organism>
<evidence type="ECO:0000256" key="8">
    <source>
        <dbReference type="ARBA" id="ARBA00022801"/>
    </source>
</evidence>
<keyword evidence="5" id="KW-0004">4Fe-4S</keyword>
<dbReference type="GO" id="GO:0006281">
    <property type="term" value="P:DNA repair"/>
    <property type="evidence" value="ECO:0007669"/>
    <property type="project" value="UniProtKB-KW"/>
</dbReference>
<evidence type="ECO:0000313" key="14">
    <source>
        <dbReference type="EMBL" id="TWT89391.1"/>
    </source>
</evidence>
<accession>A0A5C5ZRG7</accession>
<dbReference type="PANTHER" id="PTHR33693:SF1">
    <property type="entry name" value="TYPE-4 URACIL-DNA GLYCOSYLASE"/>
    <property type="match status" value="1"/>
</dbReference>
<dbReference type="RefSeq" id="WP_146581763.1">
    <property type="nucleotide sequence ID" value="NZ_SJPM01000018.1"/>
</dbReference>
<feature type="domain" description="Uracil-DNA glycosylase-like" evidence="13">
    <location>
        <begin position="155"/>
        <end position="301"/>
    </location>
</feature>
<keyword evidence="8" id="KW-0378">Hydrolase</keyword>
<dbReference type="AlphaFoldDB" id="A0A5C5ZRG7"/>
<comment type="caution">
    <text evidence="14">The sequence shown here is derived from an EMBL/GenBank/DDBJ whole genome shotgun (WGS) entry which is preliminary data.</text>
</comment>
<dbReference type="InterPro" id="IPR051536">
    <property type="entry name" value="UDG_Type-4/5"/>
</dbReference>
<dbReference type="SMART" id="SM00986">
    <property type="entry name" value="UDG"/>
    <property type="match status" value="1"/>
</dbReference>
<evidence type="ECO:0000256" key="11">
    <source>
        <dbReference type="ARBA" id="ARBA00023204"/>
    </source>
</evidence>
<dbReference type="EC" id="3.2.2.27" evidence="3"/>
<evidence type="ECO:0000256" key="10">
    <source>
        <dbReference type="ARBA" id="ARBA00023014"/>
    </source>
</evidence>
<keyword evidence="7" id="KW-0227">DNA damage</keyword>
<dbReference type="PANTHER" id="PTHR33693">
    <property type="entry name" value="TYPE-5 URACIL-DNA GLYCOSYLASE"/>
    <property type="match status" value="1"/>
</dbReference>
<evidence type="ECO:0000256" key="1">
    <source>
        <dbReference type="ARBA" id="ARBA00001400"/>
    </source>
</evidence>
<comment type="catalytic activity">
    <reaction evidence="1">
        <text>Hydrolyzes single-stranded DNA or mismatched double-stranded DNA and polynucleotides, releasing free uracil.</text>
        <dbReference type="EC" id="3.2.2.27"/>
    </reaction>
</comment>
<evidence type="ECO:0000256" key="3">
    <source>
        <dbReference type="ARBA" id="ARBA00012030"/>
    </source>
</evidence>
<dbReference type="GO" id="GO:0004844">
    <property type="term" value="F:uracil DNA N-glycosylase activity"/>
    <property type="evidence" value="ECO:0007669"/>
    <property type="project" value="UniProtKB-EC"/>
</dbReference>
<evidence type="ECO:0000256" key="2">
    <source>
        <dbReference type="ARBA" id="ARBA00006521"/>
    </source>
</evidence>
<evidence type="ECO:0000259" key="13">
    <source>
        <dbReference type="SMART" id="SM00986"/>
    </source>
</evidence>
<keyword evidence="10" id="KW-0411">Iron-sulfur</keyword>
<feature type="region of interest" description="Disordered" evidence="12">
    <location>
        <begin position="61"/>
        <end position="97"/>
    </location>
</feature>
<evidence type="ECO:0000256" key="5">
    <source>
        <dbReference type="ARBA" id="ARBA00022485"/>
    </source>
</evidence>
<dbReference type="Pfam" id="PF03167">
    <property type="entry name" value="UDG"/>
    <property type="match status" value="1"/>
</dbReference>
<dbReference type="SUPFAM" id="SSF52141">
    <property type="entry name" value="Uracil-DNA glycosylase-like"/>
    <property type="match status" value="1"/>
</dbReference>
<evidence type="ECO:0000256" key="6">
    <source>
        <dbReference type="ARBA" id="ARBA00022723"/>
    </source>
</evidence>
<dbReference type="GO" id="GO:0046872">
    <property type="term" value="F:metal ion binding"/>
    <property type="evidence" value="ECO:0007669"/>
    <property type="project" value="UniProtKB-KW"/>
</dbReference>
<dbReference type="EMBL" id="SJPM01000018">
    <property type="protein sequence ID" value="TWT89391.1"/>
    <property type="molecule type" value="Genomic_DNA"/>
</dbReference>
<dbReference type="OrthoDB" id="5290748at2"/>
<dbReference type="Gene3D" id="3.40.470.10">
    <property type="entry name" value="Uracil-DNA glycosylase-like domain"/>
    <property type="match status" value="1"/>
</dbReference>
<proteinExistence type="inferred from homology"/>
<reference evidence="14 15" key="1">
    <citation type="submission" date="2019-02" db="EMBL/GenBank/DDBJ databases">
        <title>Deep-cultivation of Planctomycetes and their phenomic and genomic characterization uncovers novel biology.</title>
        <authorList>
            <person name="Wiegand S."/>
            <person name="Jogler M."/>
            <person name="Boedeker C."/>
            <person name="Pinto D."/>
            <person name="Vollmers J."/>
            <person name="Rivas-Marin E."/>
            <person name="Kohn T."/>
            <person name="Peeters S.H."/>
            <person name="Heuer A."/>
            <person name="Rast P."/>
            <person name="Oberbeckmann S."/>
            <person name="Bunk B."/>
            <person name="Jeske O."/>
            <person name="Meyerdierks A."/>
            <person name="Storesund J.E."/>
            <person name="Kallscheuer N."/>
            <person name="Luecker S."/>
            <person name="Lage O.M."/>
            <person name="Pohl T."/>
            <person name="Merkel B.J."/>
            <person name="Hornburger P."/>
            <person name="Mueller R.-W."/>
            <person name="Bruemmer F."/>
            <person name="Labrenz M."/>
            <person name="Spormann A.M."/>
            <person name="Op Den Camp H."/>
            <person name="Overmann J."/>
            <person name="Amann R."/>
            <person name="Jetten M.S.M."/>
            <person name="Mascher T."/>
            <person name="Medema M.H."/>
            <person name="Devos D.P."/>
            <person name="Kaster A.-K."/>
            <person name="Ovreas L."/>
            <person name="Rohde M."/>
            <person name="Galperin M.Y."/>
            <person name="Jogler C."/>
        </authorList>
    </citation>
    <scope>NUCLEOTIDE SEQUENCE [LARGE SCALE GENOMIC DNA]</scope>
    <source>
        <strain evidence="14 15">Pla100</strain>
    </source>
</reference>
<dbReference type="CDD" id="cd10030">
    <property type="entry name" value="UDG-F4_TTUDGA_SPO1dp_like"/>
    <property type="match status" value="1"/>
</dbReference>
<name>A0A5C5ZRG7_9BACT</name>
<keyword evidence="6" id="KW-0479">Metal-binding</keyword>
<dbReference type="InterPro" id="IPR005122">
    <property type="entry name" value="Uracil-DNA_glycosylase-like"/>
</dbReference>
<keyword evidence="11" id="KW-0234">DNA repair</keyword>
<gene>
    <name evidence="14" type="ORF">Pla100_55540</name>
</gene>
<dbReference type="Proteomes" id="UP000316213">
    <property type="component" value="Unassembled WGS sequence"/>
</dbReference>
<evidence type="ECO:0000256" key="9">
    <source>
        <dbReference type="ARBA" id="ARBA00023004"/>
    </source>
</evidence>
<keyword evidence="9" id="KW-0408">Iron</keyword>
<dbReference type="GO" id="GO:0051539">
    <property type="term" value="F:4 iron, 4 sulfur cluster binding"/>
    <property type="evidence" value="ECO:0007669"/>
    <property type="project" value="UniProtKB-KW"/>
</dbReference>
<evidence type="ECO:0000313" key="15">
    <source>
        <dbReference type="Proteomes" id="UP000316213"/>
    </source>
</evidence>
<evidence type="ECO:0000256" key="7">
    <source>
        <dbReference type="ARBA" id="ARBA00022763"/>
    </source>
</evidence>
<evidence type="ECO:0000256" key="12">
    <source>
        <dbReference type="SAM" id="MobiDB-lite"/>
    </source>
</evidence>